<dbReference type="InterPro" id="IPR052354">
    <property type="entry name" value="Cell_Wall_Dynamics_Protein"/>
</dbReference>
<gene>
    <name evidence="2" type="ORF">H8R25_02220</name>
</gene>
<dbReference type="AlphaFoldDB" id="A0A923SIF4"/>
<organism evidence="2 3">
    <name type="scientific">Flavobacterium muglaense</name>
    <dbReference type="NCBI Taxonomy" id="2764716"/>
    <lineage>
        <taxon>Bacteria</taxon>
        <taxon>Pseudomonadati</taxon>
        <taxon>Bacteroidota</taxon>
        <taxon>Flavobacteriia</taxon>
        <taxon>Flavobacteriales</taxon>
        <taxon>Flavobacteriaceae</taxon>
        <taxon>Flavobacterium</taxon>
    </lineage>
</organism>
<dbReference type="GO" id="GO:0006032">
    <property type="term" value="P:chitin catabolic process"/>
    <property type="evidence" value="ECO:0007669"/>
    <property type="project" value="InterPro"/>
</dbReference>
<dbReference type="GO" id="GO:0004568">
    <property type="term" value="F:chitinase activity"/>
    <property type="evidence" value="ECO:0007669"/>
    <property type="project" value="InterPro"/>
</dbReference>
<dbReference type="Pfam" id="PF00182">
    <property type="entry name" value="Glyco_hydro_19"/>
    <property type="match status" value="1"/>
</dbReference>
<reference evidence="2 3" key="1">
    <citation type="submission" date="2020-08" db="EMBL/GenBank/DDBJ databases">
        <title>Description of novel Flavobacterium F-392 isolate.</title>
        <authorList>
            <person name="Saticioglu I.B."/>
            <person name="Duman M."/>
            <person name="Altun S."/>
        </authorList>
    </citation>
    <scope>NUCLEOTIDE SEQUENCE [LARGE SCALE GENOMIC DNA]</scope>
    <source>
        <strain evidence="2 3">F-392</strain>
    </source>
</reference>
<dbReference type="InterPro" id="IPR000726">
    <property type="entry name" value="Glyco_hydro_19_cat"/>
</dbReference>
<dbReference type="Proteomes" id="UP000641454">
    <property type="component" value="Unassembled WGS sequence"/>
</dbReference>
<sequence>MSTKIKQFQVQYGLVSDGILGKITINKLKEVLSIETDEQIAHFLGQTAHESGDFSVDTENLMYSVAGLLSIFKKYFKTIVEAKKYAKQPIKIANRVYANRMGNGTESTGDGWKYKGRGALQLTGKDNYQLFSNWIGEDCVKNPELVAGKYFFESAKFYFDTNHLWKYTTTVDDDSITKISKAINLGNANSKATPNGLSERIDKTFEIYQQLK</sequence>
<dbReference type="SUPFAM" id="SSF53955">
    <property type="entry name" value="Lysozyme-like"/>
    <property type="match status" value="1"/>
</dbReference>
<dbReference type="EMBL" id="JACRUL010000003">
    <property type="protein sequence ID" value="MBC5843253.1"/>
    <property type="molecule type" value="Genomic_DNA"/>
</dbReference>
<evidence type="ECO:0000313" key="2">
    <source>
        <dbReference type="EMBL" id="MBC5843253.1"/>
    </source>
</evidence>
<feature type="domain" description="Glycoside hydrolase family 19 catalytic" evidence="1">
    <location>
        <begin position="39"/>
        <end position="159"/>
    </location>
</feature>
<evidence type="ECO:0000259" key="1">
    <source>
        <dbReference type="Pfam" id="PF00182"/>
    </source>
</evidence>
<dbReference type="RefSeq" id="WP_187016949.1">
    <property type="nucleotide sequence ID" value="NZ_JACRUK010000003.1"/>
</dbReference>
<dbReference type="PANTHER" id="PTHR34408:SF1">
    <property type="entry name" value="GLYCOSYL HYDROLASE FAMILY 19 DOMAIN-CONTAINING PROTEIN HI_1415"/>
    <property type="match status" value="1"/>
</dbReference>
<keyword evidence="3" id="KW-1185">Reference proteome</keyword>
<keyword evidence="2" id="KW-0378">Hydrolase</keyword>
<proteinExistence type="predicted"/>
<evidence type="ECO:0000313" key="3">
    <source>
        <dbReference type="Proteomes" id="UP000641454"/>
    </source>
</evidence>
<name>A0A923SIF4_9FLAO</name>
<dbReference type="InterPro" id="IPR023346">
    <property type="entry name" value="Lysozyme-like_dom_sf"/>
</dbReference>
<dbReference type="GO" id="GO:0016998">
    <property type="term" value="P:cell wall macromolecule catabolic process"/>
    <property type="evidence" value="ECO:0007669"/>
    <property type="project" value="InterPro"/>
</dbReference>
<comment type="caution">
    <text evidence="2">The sequence shown here is derived from an EMBL/GenBank/DDBJ whole genome shotgun (WGS) entry which is preliminary data.</text>
</comment>
<dbReference type="PANTHER" id="PTHR34408">
    <property type="entry name" value="FAMILY PROTEIN, PUTATIVE-RELATED"/>
    <property type="match status" value="1"/>
</dbReference>
<dbReference type="Gene3D" id="1.10.530.10">
    <property type="match status" value="1"/>
</dbReference>
<accession>A0A923SIF4</accession>
<protein>
    <submittedName>
        <fullName evidence="2">Glycoside hydrolase family 19 protein</fullName>
    </submittedName>
</protein>